<keyword evidence="6 13" id="KW-0064">Aspartyl protease</keyword>
<dbReference type="Gene3D" id="2.40.70.10">
    <property type="entry name" value="Acid Proteases"/>
    <property type="match status" value="2"/>
</dbReference>
<feature type="signal peptide" evidence="14">
    <location>
        <begin position="1"/>
        <end position="16"/>
    </location>
</feature>
<keyword evidence="17" id="KW-1185">Reference proteome</keyword>
<keyword evidence="3" id="KW-0964">Secreted</keyword>
<comment type="similarity">
    <text evidence="2 13">Belongs to the peptidase A1 family.</text>
</comment>
<protein>
    <submittedName>
        <fullName evidence="16">Peptidase A1 domain-containing protein</fullName>
    </submittedName>
</protein>
<feature type="active site" evidence="11">
    <location>
        <position position="89"/>
    </location>
</feature>
<keyword evidence="5 14" id="KW-0732">Signal</keyword>
<comment type="subcellular location">
    <subcellularLocation>
        <location evidence="1">Secreted</location>
    </subcellularLocation>
</comment>
<evidence type="ECO:0000256" key="14">
    <source>
        <dbReference type="SAM" id="SignalP"/>
    </source>
</evidence>
<dbReference type="GO" id="GO:0006508">
    <property type="term" value="P:proteolysis"/>
    <property type="evidence" value="ECO:0007669"/>
    <property type="project" value="UniProtKB-KW"/>
</dbReference>
<dbReference type="CDD" id="cd05471">
    <property type="entry name" value="pepsin_like"/>
    <property type="match status" value="1"/>
</dbReference>
<feature type="active site" evidence="11">
    <location>
        <position position="316"/>
    </location>
</feature>
<evidence type="ECO:0000256" key="8">
    <source>
        <dbReference type="ARBA" id="ARBA00023145"/>
    </source>
</evidence>
<evidence type="ECO:0000259" key="15">
    <source>
        <dbReference type="PROSITE" id="PS51767"/>
    </source>
</evidence>
<dbReference type="PRINTS" id="PR00792">
    <property type="entry name" value="PEPSIN"/>
</dbReference>
<dbReference type="Proteomes" id="UP001331761">
    <property type="component" value="Unassembled WGS sequence"/>
</dbReference>
<dbReference type="InterPro" id="IPR033121">
    <property type="entry name" value="PEPTIDASE_A1"/>
</dbReference>
<dbReference type="SUPFAM" id="SSF50630">
    <property type="entry name" value="Acid proteases"/>
    <property type="match status" value="1"/>
</dbReference>
<dbReference type="GO" id="GO:0005576">
    <property type="term" value="C:extracellular region"/>
    <property type="evidence" value="ECO:0007669"/>
    <property type="project" value="UniProtKB-SubCell"/>
</dbReference>
<comment type="caution">
    <text evidence="16">The sequence shown here is derived from an EMBL/GenBank/DDBJ whole genome shotgun (WGS) entry which is preliminary data.</text>
</comment>
<dbReference type="Pfam" id="PF00026">
    <property type="entry name" value="Asp"/>
    <property type="match status" value="1"/>
</dbReference>
<organism evidence="16 17">
    <name type="scientific">Trichostrongylus colubriformis</name>
    <name type="common">Black scour worm</name>
    <dbReference type="NCBI Taxonomy" id="6319"/>
    <lineage>
        <taxon>Eukaryota</taxon>
        <taxon>Metazoa</taxon>
        <taxon>Ecdysozoa</taxon>
        <taxon>Nematoda</taxon>
        <taxon>Chromadorea</taxon>
        <taxon>Rhabditida</taxon>
        <taxon>Rhabditina</taxon>
        <taxon>Rhabditomorpha</taxon>
        <taxon>Strongyloidea</taxon>
        <taxon>Trichostrongylidae</taxon>
        <taxon>Trichostrongylus</taxon>
    </lineage>
</organism>
<keyword evidence="8" id="KW-0865">Zymogen</keyword>
<evidence type="ECO:0000256" key="7">
    <source>
        <dbReference type="ARBA" id="ARBA00022801"/>
    </source>
</evidence>
<dbReference type="GO" id="GO:0005764">
    <property type="term" value="C:lysosome"/>
    <property type="evidence" value="ECO:0007669"/>
    <property type="project" value="TreeGrafter"/>
</dbReference>
<proteinExistence type="inferred from homology"/>
<keyword evidence="9 12" id="KW-1015">Disulfide bond</keyword>
<dbReference type="AlphaFoldDB" id="A0AAN8ERC0"/>
<evidence type="ECO:0000256" key="9">
    <source>
        <dbReference type="ARBA" id="ARBA00023157"/>
    </source>
</evidence>
<dbReference type="FunFam" id="2.40.70.10:FF:000058">
    <property type="entry name" value="ASpartyl Protease"/>
    <property type="match status" value="1"/>
</dbReference>
<evidence type="ECO:0000313" key="17">
    <source>
        <dbReference type="Proteomes" id="UP001331761"/>
    </source>
</evidence>
<evidence type="ECO:0000256" key="2">
    <source>
        <dbReference type="ARBA" id="ARBA00007447"/>
    </source>
</evidence>
<dbReference type="GO" id="GO:0004190">
    <property type="term" value="F:aspartic-type endopeptidase activity"/>
    <property type="evidence" value="ECO:0007669"/>
    <property type="project" value="UniProtKB-KW"/>
</dbReference>
<dbReference type="InterPro" id="IPR001969">
    <property type="entry name" value="Aspartic_peptidase_AS"/>
</dbReference>
<dbReference type="InterPro" id="IPR012848">
    <property type="entry name" value="Aspartic_peptidase_N"/>
</dbReference>
<dbReference type="PROSITE" id="PS51767">
    <property type="entry name" value="PEPTIDASE_A1"/>
    <property type="match status" value="1"/>
</dbReference>
<feature type="disulfide bond" evidence="12">
    <location>
        <begin position="102"/>
        <end position="142"/>
    </location>
</feature>
<keyword evidence="7 13" id="KW-0378">Hydrolase</keyword>
<dbReference type="PANTHER" id="PTHR47966:SF44">
    <property type="entry name" value="PEPTIDASE A1 DOMAIN-CONTAINING PROTEIN"/>
    <property type="match status" value="1"/>
</dbReference>
<evidence type="ECO:0000256" key="12">
    <source>
        <dbReference type="PIRSR" id="PIRSR601461-2"/>
    </source>
</evidence>
<evidence type="ECO:0000256" key="10">
    <source>
        <dbReference type="ARBA" id="ARBA00023180"/>
    </source>
</evidence>
<dbReference type="InterPro" id="IPR021109">
    <property type="entry name" value="Peptidase_aspartic_dom_sf"/>
</dbReference>
<keyword evidence="4 13" id="KW-0645">Protease</keyword>
<sequence>MRQILLLLAVAAFVLGGAIFKVPLRRIESIRKRMIREGTWTDYWKKYNNMRSLLPQDIPSQKVHDYYDNEYLGNITIGTPEQNFMVVLDTGSANLWVPDRDCLYAACNDPKCAAGLVCKVFCPKQRCCAMHAAANDEPSNPCEGKSYFDWKKSTTYVALEKRIDFEISYGTGSARGFLGNDTVKFGGADEKNRLIVPGAMFGQAVEIAPFFANQPTEGILGLGFRDLAVDGVTPPFQRAADLKLVEPVFTVYMKRLYDKATGEYGGVFTYGGLDMENCGKVIAYEKLTQATYWQFRLKRFATSAITMKKGWEVISDTGTSFLGVPDVVATVMAQEVNATENTQYGVFIVDCKADLNVKLTIGDHDYVIESDNLITDAGEFCFINMFSMGGGGFGPEWILGDPFIRQYCNIHDMGNKQIGFAEHK</sequence>
<evidence type="ECO:0000256" key="13">
    <source>
        <dbReference type="RuleBase" id="RU000454"/>
    </source>
</evidence>
<dbReference type="InterPro" id="IPR034164">
    <property type="entry name" value="Pepsin-like_dom"/>
</dbReference>
<feature type="chain" id="PRO_5042927109" evidence="14">
    <location>
        <begin position="17"/>
        <end position="424"/>
    </location>
</feature>
<gene>
    <name evidence="16" type="ORF">GCK32_005923</name>
</gene>
<evidence type="ECO:0000256" key="11">
    <source>
        <dbReference type="PIRSR" id="PIRSR601461-1"/>
    </source>
</evidence>
<evidence type="ECO:0000256" key="6">
    <source>
        <dbReference type="ARBA" id="ARBA00022750"/>
    </source>
</evidence>
<evidence type="ECO:0000256" key="5">
    <source>
        <dbReference type="ARBA" id="ARBA00022729"/>
    </source>
</evidence>
<dbReference type="InterPro" id="IPR001461">
    <property type="entry name" value="Aspartic_peptidase_A1"/>
</dbReference>
<dbReference type="Gene3D" id="6.10.140.60">
    <property type="match status" value="1"/>
</dbReference>
<evidence type="ECO:0000313" key="16">
    <source>
        <dbReference type="EMBL" id="KAK5964417.1"/>
    </source>
</evidence>
<name>A0AAN8ERC0_TRICO</name>
<evidence type="ECO:0000256" key="3">
    <source>
        <dbReference type="ARBA" id="ARBA00022525"/>
    </source>
</evidence>
<evidence type="ECO:0000256" key="4">
    <source>
        <dbReference type="ARBA" id="ARBA00022670"/>
    </source>
</evidence>
<dbReference type="PROSITE" id="PS00141">
    <property type="entry name" value="ASP_PROTEASE"/>
    <property type="match status" value="1"/>
</dbReference>
<dbReference type="PANTHER" id="PTHR47966">
    <property type="entry name" value="BETA-SITE APP-CLEAVING ENZYME, ISOFORM A-RELATED"/>
    <property type="match status" value="1"/>
</dbReference>
<reference evidence="16 17" key="1">
    <citation type="submission" date="2019-10" db="EMBL/GenBank/DDBJ databases">
        <title>Assembly and Annotation for the nematode Trichostrongylus colubriformis.</title>
        <authorList>
            <person name="Martin J."/>
        </authorList>
    </citation>
    <scope>NUCLEOTIDE SEQUENCE [LARGE SCALE GENOMIC DNA]</scope>
    <source>
        <strain evidence="16">G859</strain>
        <tissue evidence="16">Whole worm</tissue>
    </source>
</reference>
<dbReference type="EMBL" id="WIXE01025841">
    <property type="protein sequence ID" value="KAK5964417.1"/>
    <property type="molecule type" value="Genomic_DNA"/>
</dbReference>
<feature type="domain" description="Peptidase A1" evidence="15">
    <location>
        <begin position="71"/>
        <end position="421"/>
    </location>
</feature>
<evidence type="ECO:0000256" key="1">
    <source>
        <dbReference type="ARBA" id="ARBA00004613"/>
    </source>
</evidence>
<keyword evidence="10" id="KW-0325">Glycoprotein</keyword>
<accession>A0AAN8ERC0</accession>
<dbReference type="Pfam" id="PF07966">
    <property type="entry name" value="A1_Propeptide"/>
    <property type="match status" value="1"/>
</dbReference>